<accession>A0A835AHR9</accession>
<feature type="compositionally biased region" description="Polar residues" evidence="1">
    <location>
        <begin position="647"/>
        <end position="664"/>
    </location>
</feature>
<evidence type="ECO:0000313" key="2">
    <source>
        <dbReference type="EMBL" id="KAF8662558.1"/>
    </source>
</evidence>
<name>A0A835AHR9_9POAL</name>
<reference evidence="2" key="1">
    <citation type="submission" date="2020-07" db="EMBL/GenBank/DDBJ databases">
        <title>Genome sequence and genetic diversity analysis of an under-domesticated orphan crop, white fonio (Digitaria exilis).</title>
        <authorList>
            <person name="Bennetzen J.L."/>
            <person name="Chen S."/>
            <person name="Ma X."/>
            <person name="Wang X."/>
            <person name="Yssel A.E.J."/>
            <person name="Chaluvadi S.R."/>
            <person name="Johnson M."/>
            <person name="Gangashetty P."/>
            <person name="Hamidou F."/>
            <person name="Sanogo M.D."/>
            <person name="Zwaenepoel A."/>
            <person name="Wallace J."/>
            <person name="Van De Peer Y."/>
            <person name="Van Deynze A."/>
        </authorList>
    </citation>
    <scope>NUCLEOTIDE SEQUENCE</scope>
    <source>
        <tissue evidence="2">Leaves</tissue>
    </source>
</reference>
<feature type="region of interest" description="Disordered" evidence="1">
    <location>
        <begin position="1"/>
        <end position="81"/>
    </location>
</feature>
<gene>
    <name evidence="2" type="ORF">HU200_056156</name>
</gene>
<evidence type="ECO:0008006" key="4">
    <source>
        <dbReference type="Google" id="ProtNLM"/>
    </source>
</evidence>
<dbReference type="AlphaFoldDB" id="A0A835AHR9"/>
<evidence type="ECO:0000313" key="3">
    <source>
        <dbReference type="Proteomes" id="UP000636709"/>
    </source>
</evidence>
<dbReference type="Proteomes" id="UP000636709">
    <property type="component" value="Unassembled WGS sequence"/>
</dbReference>
<feature type="compositionally biased region" description="Basic residues" evidence="1">
    <location>
        <begin position="244"/>
        <end position="253"/>
    </location>
</feature>
<protein>
    <recommendedName>
        <fullName evidence="4">CCHC-type domain-containing protein</fullName>
    </recommendedName>
</protein>
<dbReference type="EMBL" id="JACEFO010002380">
    <property type="protein sequence ID" value="KAF8662558.1"/>
    <property type="molecule type" value="Genomic_DNA"/>
</dbReference>
<keyword evidence="3" id="KW-1185">Reference proteome</keyword>
<evidence type="ECO:0000256" key="1">
    <source>
        <dbReference type="SAM" id="MobiDB-lite"/>
    </source>
</evidence>
<feature type="compositionally biased region" description="Pro residues" evidence="1">
    <location>
        <begin position="1"/>
        <end position="25"/>
    </location>
</feature>
<proteinExistence type="predicted"/>
<organism evidence="2 3">
    <name type="scientific">Digitaria exilis</name>
    <dbReference type="NCBI Taxonomy" id="1010633"/>
    <lineage>
        <taxon>Eukaryota</taxon>
        <taxon>Viridiplantae</taxon>
        <taxon>Streptophyta</taxon>
        <taxon>Embryophyta</taxon>
        <taxon>Tracheophyta</taxon>
        <taxon>Spermatophyta</taxon>
        <taxon>Magnoliopsida</taxon>
        <taxon>Liliopsida</taxon>
        <taxon>Poales</taxon>
        <taxon>Poaceae</taxon>
        <taxon>PACMAD clade</taxon>
        <taxon>Panicoideae</taxon>
        <taxon>Panicodae</taxon>
        <taxon>Paniceae</taxon>
        <taxon>Anthephorinae</taxon>
        <taxon>Digitaria</taxon>
    </lineage>
</organism>
<comment type="caution">
    <text evidence="2">The sequence shown here is derived from an EMBL/GenBank/DDBJ whole genome shotgun (WGS) entry which is preliminary data.</text>
</comment>
<feature type="region of interest" description="Disordered" evidence="1">
    <location>
        <begin position="594"/>
        <end position="681"/>
    </location>
</feature>
<feature type="region of interest" description="Disordered" evidence="1">
    <location>
        <begin position="228"/>
        <end position="280"/>
    </location>
</feature>
<sequence>MASASPSPPPPPGATLPSSPTPVLTPSPTATSQPAASWPAGDHPYTPGLAIATAGRSKAQRWGDESPPSGKSGGGGVSSPSFLEALLAGGRETAGSQGSAAPVRMASPMVDAAAPRMSPLIVLQKERHGGRKMKQVPDEDGWMTMGRRCGRWEKPEHRPRRPVPVDLWGRCFNCFSPSHRAASCRCRNLGHRSSDCRRQLELSRSEASRPRLQHLVWRPKVSLAGSAPLPAPVNVVSVSGGVQGRKRRRRKKKTDSEQDDEATDGSSPTPDPPSCDAPADVEVVRLRPRRILDRSTFISQQEERLSRALIITVLLGCSSSILDSIADRFEIEVSLMSLQRFVDARYLLILPSSELAERAFNGGRPFIATPLRLHVMRCGSGHQGELPTAELILSDHCWIGRVHPENSDHRDVFRVLAWSSSPDSIPSAMDLEIVEPQLADDDQGVGKRSWSFRHARVGLRLHLQRTTSDDAIAGVRPHLLRHQWRRLGSWFARDLGLVLGSLATRSRGITRPPPRRHPQATFGHLEAFKSRRLLLRPIPCMAASWAPARLMGRRALITWRSPMRHLRVPSQWEAVKRSGATEILASWALREDTVNLETSPTRPSDDGPSTPPARQVEDQQVIPGQAPGLHDPCADAAHPYLPPVGTKWSTDLLKTSESSQDSCSATYPRGAAAPYAAPYPG</sequence>
<dbReference type="OrthoDB" id="690292at2759"/>
<feature type="compositionally biased region" description="Low complexity" evidence="1">
    <location>
        <begin position="665"/>
        <end position="681"/>
    </location>
</feature>